<accession>A0A2S7SZ27</accession>
<comment type="caution">
    <text evidence="3">The sequence shown here is derived from an EMBL/GenBank/DDBJ whole genome shotgun (WGS) entry which is preliminary data.</text>
</comment>
<proteinExistence type="predicted"/>
<dbReference type="InterPro" id="IPR053143">
    <property type="entry name" value="Arylsulfate_ST"/>
</dbReference>
<evidence type="ECO:0000313" key="4">
    <source>
        <dbReference type="Proteomes" id="UP000239872"/>
    </source>
</evidence>
<dbReference type="Pfam" id="PF18962">
    <property type="entry name" value="Por_Secre_tail"/>
    <property type="match status" value="1"/>
</dbReference>
<dbReference type="Pfam" id="PF05935">
    <property type="entry name" value="Arylsulfotrans"/>
    <property type="match status" value="1"/>
</dbReference>
<reference evidence="3 4" key="1">
    <citation type="submission" date="2018-01" db="EMBL/GenBank/DDBJ databases">
        <title>A novel member of the phylum Bacteroidetes isolated from glacier ice.</title>
        <authorList>
            <person name="Liu Q."/>
            <person name="Xin Y.-H."/>
        </authorList>
    </citation>
    <scope>NUCLEOTIDE SEQUENCE [LARGE SCALE GENOMIC DNA]</scope>
    <source>
        <strain evidence="3 4">RB1R16</strain>
    </source>
</reference>
<sequence length="542" mass="59288">MKKFLLTLLFLPSLLNAQTIGLIQHSNGSNDDGYVLFAPITYTTTYLINKCGRLVHSWNSSYKPSQSVYILADGTLLRPGNTGNSIFTAGGTGGIIEKLAWDGTVQWNYTISDTTQCQHHDIKQLPNGNILAIVWELKSSADAIGAGRNPTLTGVTLWSEKIIELHPSGTNTATIVWEWHVWDHLVQDYDNTKPYYGTVANNPQLIDLNYAATTQTDWLHFNAIDYNPALDQVMISNHNFGEIWIIDHSTTTTQAASHAGGTSGKGGDLLYRWGNPAAYDNGTAADEKLWGQYNAHWIESGLPDAGKIMIFNNGHGLPAATNYSSVEIIDPPVNTSGAYISTLPYLPAASYWTYTASIPTDLFATNISGAQQLANGNVLICDGPAGDFFEIDTARNKVWDYINPVKNTGPMTQGTAPAQNAVFRCSFYPSNYSGFSGQTLIAGAPIEINPTAYTCDLTDVQHIERAKIEISPNPATDHLFIKSITGEISDVILYNAIGQVMILQSGATKTHELDLQYLPSGLYYLSMNCNNRRTVDKIIVSK</sequence>
<evidence type="ECO:0000313" key="3">
    <source>
        <dbReference type="EMBL" id="PQJ11867.1"/>
    </source>
</evidence>
<dbReference type="RefSeq" id="WP_105038747.1">
    <property type="nucleotide sequence ID" value="NZ_PPSL01000002.1"/>
</dbReference>
<protein>
    <recommendedName>
        <fullName evidence="2">Secretion system C-terminal sorting domain-containing protein</fullName>
    </recommendedName>
</protein>
<dbReference type="NCBIfam" id="TIGR04183">
    <property type="entry name" value="Por_Secre_tail"/>
    <property type="match status" value="1"/>
</dbReference>
<dbReference type="Proteomes" id="UP000239872">
    <property type="component" value="Unassembled WGS sequence"/>
</dbReference>
<feature type="domain" description="Secretion system C-terminal sorting" evidence="2">
    <location>
        <begin position="470"/>
        <end position="540"/>
    </location>
</feature>
<gene>
    <name evidence="3" type="ORF">CJD36_008720</name>
</gene>
<feature type="chain" id="PRO_5015621780" description="Secretion system C-terminal sorting domain-containing protein" evidence="1">
    <location>
        <begin position="18"/>
        <end position="542"/>
    </location>
</feature>
<dbReference type="PANTHER" id="PTHR35340">
    <property type="entry name" value="PQQ ENZYME REPEAT PROTEIN-RELATED"/>
    <property type="match status" value="1"/>
</dbReference>
<dbReference type="InterPro" id="IPR010262">
    <property type="entry name" value="Arylsulfotransferase_bact"/>
</dbReference>
<dbReference type="OrthoDB" id="264813at2"/>
<dbReference type="AlphaFoldDB" id="A0A2S7SZ27"/>
<name>A0A2S7SZ27_9BACT</name>
<feature type="signal peptide" evidence="1">
    <location>
        <begin position="1"/>
        <end position="17"/>
    </location>
</feature>
<dbReference type="GO" id="GO:0004062">
    <property type="term" value="F:aryl sulfotransferase activity"/>
    <property type="evidence" value="ECO:0007669"/>
    <property type="project" value="InterPro"/>
</dbReference>
<dbReference type="InterPro" id="IPR026444">
    <property type="entry name" value="Secre_tail"/>
</dbReference>
<dbReference type="PANTHER" id="PTHR35340:SF5">
    <property type="entry name" value="ASST-DOMAIN-CONTAINING PROTEIN"/>
    <property type="match status" value="1"/>
</dbReference>
<evidence type="ECO:0000256" key="1">
    <source>
        <dbReference type="SAM" id="SignalP"/>
    </source>
</evidence>
<dbReference type="EMBL" id="PPSL01000002">
    <property type="protein sequence ID" value="PQJ11867.1"/>
    <property type="molecule type" value="Genomic_DNA"/>
</dbReference>
<keyword evidence="1" id="KW-0732">Signal</keyword>
<organism evidence="3 4">
    <name type="scientific">Flavipsychrobacter stenotrophus</name>
    <dbReference type="NCBI Taxonomy" id="2077091"/>
    <lineage>
        <taxon>Bacteria</taxon>
        <taxon>Pseudomonadati</taxon>
        <taxon>Bacteroidota</taxon>
        <taxon>Chitinophagia</taxon>
        <taxon>Chitinophagales</taxon>
        <taxon>Chitinophagaceae</taxon>
        <taxon>Flavipsychrobacter</taxon>
    </lineage>
</organism>
<evidence type="ECO:0000259" key="2">
    <source>
        <dbReference type="Pfam" id="PF18962"/>
    </source>
</evidence>
<keyword evidence="4" id="KW-1185">Reference proteome</keyword>